<organism evidence="1 2">
    <name type="scientific">Psylliodes chrysocephalus</name>
    <dbReference type="NCBI Taxonomy" id="3402493"/>
    <lineage>
        <taxon>Eukaryota</taxon>
        <taxon>Metazoa</taxon>
        <taxon>Ecdysozoa</taxon>
        <taxon>Arthropoda</taxon>
        <taxon>Hexapoda</taxon>
        <taxon>Insecta</taxon>
        <taxon>Pterygota</taxon>
        <taxon>Neoptera</taxon>
        <taxon>Endopterygota</taxon>
        <taxon>Coleoptera</taxon>
        <taxon>Polyphaga</taxon>
        <taxon>Cucujiformia</taxon>
        <taxon>Chrysomeloidea</taxon>
        <taxon>Chrysomelidae</taxon>
        <taxon>Galerucinae</taxon>
        <taxon>Alticini</taxon>
        <taxon>Psylliodes</taxon>
    </lineage>
</organism>
<sequence length="179" mass="20190">MINEIKFILALYGAKNYNKGLNDFRFEYFCKNVASKKTKVLLGSLPPTEDVAVQHIKKVYLQYQCWMGNILDPSDWGWEFDTRKNFYKPILITNEAAQSSLLEVIFCSCKTTGCAIVCGCRKAGLYCPEECVNCAVNDCTNCKRVLIEDADEGVDFVPPPSIDIIPPNNVSVVDYFETD</sequence>
<protein>
    <recommendedName>
        <fullName evidence="3">Tesmin/TSO1-like CXC domain-containing protein</fullName>
    </recommendedName>
</protein>
<dbReference type="AlphaFoldDB" id="A0A9P0CGZ5"/>
<proteinExistence type="predicted"/>
<evidence type="ECO:0000313" key="2">
    <source>
        <dbReference type="Proteomes" id="UP001153636"/>
    </source>
</evidence>
<evidence type="ECO:0008006" key="3">
    <source>
        <dbReference type="Google" id="ProtNLM"/>
    </source>
</evidence>
<keyword evidence="2" id="KW-1185">Reference proteome</keyword>
<accession>A0A9P0CGZ5</accession>
<reference evidence="1" key="1">
    <citation type="submission" date="2022-01" db="EMBL/GenBank/DDBJ databases">
        <authorList>
            <person name="King R."/>
        </authorList>
    </citation>
    <scope>NUCLEOTIDE SEQUENCE</scope>
</reference>
<evidence type="ECO:0000313" key="1">
    <source>
        <dbReference type="EMBL" id="CAH1099120.1"/>
    </source>
</evidence>
<dbReference type="Proteomes" id="UP001153636">
    <property type="component" value="Chromosome 1"/>
</dbReference>
<dbReference type="OrthoDB" id="6781249at2759"/>
<name>A0A9P0CGZ5_9CUCU</name>
<dbReference type="EMBL" id="OV651813">
    <property type="protein sequence ID" value="CAH1099120.1"/>
    <property type="molecule type" value="Genomic_DNA"/>
</dbReference>
<gene>
    <name evidence="1" type="ORF">PSYICH_LOCUS1349</name>
</gene>